<protein>
    <submittedName>
        <fullName evidence="2">PhoX family protein</fullName>
    </submittedName>
</protein>
<dbReference type="PANTHER" id="PTHR35399:SF2">
    <property type="entry name" value="DUF839 DOMAIN-CONTAINING PROTEIN"/>
    <property type="match status" value="1"/>
</dbReference>
<evidence type="ECO:0000256" key="1">
    <source>
        <dbReference type="SAM" id="MobiDB-lite"/>
    </source>
</evidence>
<sequence length="672" mass="72901">MSNSPTKAYLDEPLREDCPSPHFNEVLAVRMSRRQLMKGSMAAATATLFGTTLTACVSDSDNDTPAVETPAAPGFSEPKLGFQAVAVTRADTTTVPAGYTATPFLPLGTPICGTYPEYKPDGTNTGAEQEQQMGMCHDGMHFFPIGGSSTHGLLVMNHEYIVQPVLHANGATTVGGIRTVPDEVRKEIAAHGVAVVEIRSTAHGQWEIVRGAYNRRITGATPMAIRGPVRGHEKVRTKYSPDGTRTRGTLNNCAHGYTPWNTYLTCEENWAGYFVNKTGRPREHSRYGVATSSGRYRWETVAGDEYERFDVSVKAASASEDYRNEVNGFGWVVEIDPFDPDSTPIKRTALGRFAHEGCVYAPVVEGRPVVFYMGDDSQNEYIYKFVTRANYSAATANGSMLDDGTLYVARFDADGSGRWLALDFNNADFLAACLAKGVSFSDQGDVLLNTRLAAATVDATPMDRPEWGAVHPHTGEVYFTLTNNSSRTVADAANPRAPNPYGHIVRWRETGNDAAALSFEWDIFVLSGTLTDSGKLGDATQPLGEDAIHASPDGLWIDPNGILWIQTDMSGSQQGSGPFGENQMLAAEPATGEIRRFYVGPREQEVTGVITTPDGKTMFVNNQHPGDRSTPGNFTSNWPDRPQPYTTVDPSGPRPRCATVIITRNDGGVIGL</sequence>
<accession>A0ABW3WCN0</accession>
<dbReference type="RefSeq" id="WP_002939473.1">
    <property type="nucleotide sequence ID" value="NZ_JARQZE010000005.1"/>
</dbReference>
<dbReference type="Pfam" id="PF05787">
    <property type="entry name" value="PhoX"/>
    <property type="match status" value="1"/>
</dbReference>
<evidence type="ECO:0000313" key="3">
    <source>
        <dbReference type="Proteomes" id="UP001597158"/>
    </source>
</evidence>
<feature type="region of interest" description="Disordered" evidence="1">
    <location>
        <begin position="623"/>
        <end position="654"/>
    </location>
</feature>
<proteinExistence type="predicted"/>
<comment type="caution">
    <text evidence="2">The sequence shown here is derived from an EMBL/GenBank/DDBJ whole genome shotgun (WGS) entry which is preliminary data.</text>
</comment>
<evidence type="ECO:0000313" key="2">
    <source>
        <dbReference type="EMBL" id="MFD1263777.1"/>
    </source>
</evidence>
<dbReference type="PROSITE" id="PS51318">
    <property type="entry name" value="TAT"/>
    <property type="match status" value="1"/>
</dbReference>
<keyword evidence="3" id="KW-1185">Reference proteome</keyword>
<reference evidence="3" key="1">
    <citation type="journal article" date="2019" name="Int. J. Syst. Evol. Microbiol.">
        <title>The Global Catalogue of Microorganisms (GCM) 10K type strain sequencing project: providing services to taxonomists for standard genome sequencing and annotation.</title>
        <authorList>
            <consortium name="The Broad Institute Genomics Platform"/>
            <consortium name="The Broad Institute Genome Sequencing Center for Infectious Disease"/>
            <person name="Wu L."/>
            <person name="Ma J."/>
        </authorList>
    </citation>
    <scope>NUCLEOTIDE SEQUENCE [LARGE SCALE GENOMIC DNA]</scope>
    <source>
        <strain evidence="3">CCUG 48884</strain>
    </source>
</reference>
<gene>
    <name evidence="2" type="ORF">ACFQ4M_09285</name>
</gene>
<dbReference type="EMBL" id="JBHTMC010000020">
    <property type="protein sequence ID" value="MFD1263777.1"/>
    <property type="molecule type" value="Genomic_DNA"/>
</dbReference>
<dbReference type="PANTHER" id="PTHR35399">
    <property type="entry name" value="SLR8030 PROTEIN"/>
    <property type="match status" value="1"/>
</dbReference>
<dbReference type="InterPro" id="IPR008557">
    <property type="entry name" value="PhoX"/>
</dbReference>
<dbReference type="SUPFAM" id="SSF63829">
    <property type="entry name" value="Calcium-dependent phosphotriesterase"/>
    <property type="match status" value="1"/>
</dbReference>
<dbReference type="InterPro" id="IPR006311">
    <property type="entry name" value="TAT_signal"/>
</dbReference>
<organism evidence="2 3">
    <name type="scientific">Thauera mechernichensis</name>
    <dbReference type="NCBI Taxonomy" id="82788"/>
    <lineage>
        <taxon>Bacteria</taxon>
        <taxon>Pseudomonadati</taxon>
        <taxon>Pseudomonadota</taxon>
        <taxon>Betaproteobacteria</taxon>
        <taxon>Rhodocyclales</taxon>
        <taxon>Zoogloeaceae</taxon>
        <taxon>Thauera</taxon>
    </lineage>
</organism>
<dbReference type="Proteomes" id="UP001597158">
    <property type="component" value="Unassembled WGS sequence"/>
</dbReference>
<feature type="compositionally biased region" description="Polar residues" evidence="1">
    <location>
        <begin position="623"/>
        <end position="649"/>
    </location>
</feature>
<name>A0ABW3WCN0_9RHOO</name>